<evidence type="ECO:0000313" key="2">
    <source>
        <dbReference type="Proteomes" id="UP000011668"/>
    </source>
</evidence>
<dbReference type="Proteomes" id="UP000011668">
    <property type="component" value="Unassembled WGS sequence"/>
</dbReference>
<evidence type="ECO:0000313" key="1">
    <source>
        <dbReference type="EMBL" id="ELU42460.1"/>
    </source>
</evidence>
<gene>
    <name evidence="1" type="ORF">AG1IA_03480</name>
</gene>
<keyword evidence="2" id="KW-1185">Reference proteome</keyword>
<dbReference type="HOGENOM" id="CLU_3143999_0_0_1"/>
<sequence length="49" mass="5535">MRRNSLGQLITVCRTGGKSCVIAAIPVIWSYGWHNERRMAVPDKIGTYE</sequence>
<organism evidence="1 2">
    <name type="scientific">Thanatephorus cucumeris (strain AG1-IA)</name>
    <name type="common">Rice sheath blight fungus</name>
    <name type="synonym">Rhizoctonia solani</name>
    <dbReference type="NCBI Taxonomy" id="983506"/>
    <lineage>
        <taxon>Eukaryota</taxon>
        <taxon>Fungi</taxon>
        <taxon>Dikarya</taxon>
        <taxon>Basidiomycota</taxon>
        <taxon>Agaricomycotina</taxon>
        <taxon>Agaricomycetes</taxon>
        <taxon>Cantharellales</taxon>
        <taxon>Ceratobasidiaceae</taxon>
        <taxon>Rhizoctonia</taxon>
        <taxon>Rhizoctonia solani AG-1</taxon>
    </lineage>
</organism>
<reference evidence="1 2" key="1">
    <citation type="journal article" date="2013" name="Nat. Commun.">
        <title>The evolution and pathogenic mechanisms of the rice sheath blight pathogen.</title>
        <authorList>
            <person name="Zheng A."/>
            <person name="Lin R."/>
            <person name="Xu L."/>
            <person name="Qin P."/>
            <person name="Tang C."/>
            <person name="Ai P."/>
            <person name="Zhang D."/>
            <person name="Liu Y."/>
            <person name="Sun Z."/>
            <person name="Feng H."/>
            <person name="Wang Y."/>
            <person name="Chen Y."/>
            <person name="Liang X."/>
            <person name="Fu R."/>
            <person name="Li Q."/>
            <person name="Zhang J."/>
            <person name="Yu X."/>
            <person name="Xie Z."/>
            <person name="Ding L."/>
            <person name="Guan P."/>
            <person name="Tang J."/>
            <person name="Liang Y."/>
            <person name="Wang S."/>
            <person name="Deng Q."/>
            <person name="Li S."/>
            <person name="Zhu J."/>
            <person name="Wang L."/>
            <person name="Liu H."/>
            <person name="Li P."/>
        </authorList>
    </citation>
    <scope>NUCLEOTIDE SEQUENCE [LARGE SCALE GENOMIC DNA]</scope>
    <source>
        <strain evidence="2">AG-1 IA</strain>
    </source>
</reference>
<comment type="caution">
    <text evidence="1">The sequence shown here is derived from an EMBL/GenBank/DDBJ whole genome shotgun (WGS) entry which is preliminary data.</text>
</comment>
<protein>
    <submittedName>
        <fullName evidence="1">Uncharacterized protein</fullName>
    </submittedName>
</protein>
<proteinExistence type="predicted"/>
<name>L8WWT7_THACA</name>
<dbReference type="EMBL" id="AFRT01000802">
    <property type="protein sequence ID" value="ELU42460.1"/>
    <property type="molecule type" value="Genomic_DNA"/>
</dbReference>
<dbReference type="AlphaFoldDB" id="L8WWT7"/>
<accession>L8WWT7</accession>